<evidence type="ECO:0000259" key="2">
    <source>
        <dbReference type="Pfam" id="PF22600"/>
    </source>
</evidence>
<dbReference type="CDD" id="cd05402">
    <property type="entry name" value="NT_PAP_TUTase"/>
    <property type="match status" value="1"/>
</dbReference>
<dbReference type="Gene3D" id="3.30.460.10">
    <property type="entry name" value="Beta Polymerase, domain 2"/>
    <property type="match status" value="1"/>
</dbReference>
<feature type="region of interest" description="Disordered" evidence="1">
    <location>
        <begin position="44"/>
        <end position="88"/>
    </location>
</feature>
<dbReference type="Pfam" id="PF22600">
    <property type="entry name" value="MTPAP-like_central"/>
    <property type="match status" value="1"/>
</dbReference>
<protein>
    <recommendedName>
        <fullName evidence="2">Poly(A) RNA polymerase mitochondrial-like central palm domain-containing protein</fullName>
    </recommendedName>
</protein>
<dbReference type="InterPro" id="IPR043519">
    <property type="entry name" value="NT_sf"/>
</dbReference>
<dbReference type="InterPro" id="IPR054708">
    <property type="entry name" value="MTPAP-like_central"/>
</dbReference>
<reference evidence="3" key="1">
    <citation type="submission" date="2023-10" db="EMBL/GenBank/DDBJ databases">
        <authorList>
            <person name="Chen Y."/>
            <person name="Shah S."/>
            <person name="Dougan E. K."/>
            <person name="Thang M."/>
            <person name="Chan C."/>
        </authorList>
    </citation>
    <scope>NUCLEOTIDE SEQUENCE [LARGE SCALE GENOMIC DNA]</scope>
</reference>
<dbReference type="SUPFAM" id="SSF81631">
    <property type="entry name" value="PAP/OAS1 substrate-binding domain"/>
    <property type="match status" value="1"/>
</dbReference>
<dbReference type="PANTHER" id="PTHR12271">
    <property type="entry name" value="POLY A POLYMERASE CID PAP -RELATED"/>
    <property type="match status" value="1"/>
</dbReference>
<dbReference type="PANTHER" id="PTHR12271:SF40">
    <property type="entry name" value="POLY(A) RNA POLYMERASE GLD2"/>
    <property type="match status" value="1"/>
</dbReference>
<dbReference type="EMBL" id="CAUYUJ010001621">
    <property type="protein sequence ID" value="CAK0796773.1"/>
    <property type="molecule type" value="Genomic_DNA"/>
</dbReference>
<evidence type="ECO:0000313" key="4">
    <source>
        <dbReference type="Proteomes" id="UP001189429"/>
    </source>
</evidence>
<dbReference type="Proteomes" id="UP001189429">
    <property type="component" value="Unassembled WGS sequence"/>
</dbReference>
<evidence type="ECO:0000256" key="1">
    <source>
        <dbReference type="SAM" id="MobiDB-lite"/>
    </source>
</evidence>
<accession>A0ABN9PUF7</accession>
<proteinExistence type="predicted"/>
<name>A0ABN9PUF7_9DINO</name>
<dbReference type="SUPFAM" id="SSF81301">
    <property type="entry name" value="Nucleotidyltransferase"/>
    <property type="match status" value="1"/>
</dbReference>
<sequence length="430" mass="46389">RFWPEAMLRVGAPPGAERAGAVRAGRKVWGRGSTGLVCESKIRHATRSESRGGPVPERPGPRRGGASRVGGQGMAGASATTAALGSAAPRGPSHHLELILARAVPTVQEIDQLWECLGELARSLAPLGRVWRLAPFGSVRNLLLTRGSDIDVTIYRSDAQDEGDMAVALRVLQGCLLPLLSQNPRFEIVRLVSGARIPILSLRFDGAVDVDLSCHNTEPLRNSQLLRAYAQASPLARGLVLLVKLWSKAAGVCGAQGGNLTSYSLALMVLYFLQVHPDFRLPVLSTRLFDGFWPPPATQPWECETPLPEALLQFFAFYSGEFEWGREVVSVRLGRRCGASGEEFASLPNATDNVHWWRTMGPSTSTAFSASSRRPCCWRRCGPPRPRCGAAARRRAWAVRRGAPPPGRPPLGAAAACARLAPRGHRPGSS</sequence>
<feature type="domain" description="Poly(A) RNA polymerase mitochondrial-like central palm" evidence="2">
    <location>
        <begin position="104"/>
        <end position="231"/>
    </location>
</feature>
<dbReference type="Gene3D" id="1.10.1410.10">
    <property type="match status" value="1"/>
</dbReference>
<keyword evidence="4" id="KW-1185">Reference proteome</keyword>
<comment type="caution">
    <text evidence="3">The sequence shown here is derived from an EMBL/GenBank/DDBJ whole genome shotgun (WGS) entry which is preliminary data.</text>
</comment>
<gene>
    <name evidence="3" type="ORF">PCOR1329_LOCUS6059</name>
</gene>
<evidence type="ECO:0000313" key="3">
    <source>
        <dbReference type="EMBL" id="CAK0796773.1"/>
    </source>
</evidence>
<feature type="compositionally biased region" description="Low complexity" evidence="1">
    <location>
        <begin position="75"/>
        <end position="88"/>
    </location>
</feature>
<feature type="non-terminal residue" evidence="3">
    <location>
        <position position="1"/>
    </location>
</feature>
<organism evidence="3 4">
    <name type="scientific">Prorocentrum cordatum</name>
    <dbReference type="NCBI Taxonomy" id="2364126"/>
    <lineage>
        <taxon>Eukaryota</taxon>
        <taxon>Sar</taxon>
        <taxon>Alveolata</taxon>
        <taxon>Dinophyceae</taxon>
        <taxon>Prorocentrales</taxon>
        <taxon>Prorocentraceae</taxon>
        <taxon>Prorocentrum</taxon>
    </lineage>
</organism>